<name>M0N865_9EURY</name>
<feature type="transmembrane region" description="Helical" evidence="9">
    <location>
        <begin position="192"/>
        <end position="211"/>
    </location>
</feature>
<organism evidence="11 12">
    <name type="scientific">Halococcus salifodinae DSM 8989</name>
    <dbReference type="NCBI Taxonomy" id="1227456"/>
    <lineage>
        <taxon>Archaea</taxon>
        <taxon>Methanobacteriati</taxon>
        <taxon>Methanobacteriota</taxon>
        <taxon>Stenosarchaea group</taxon>
        <taxon>Halobacteria</taxon>
        <taxon>Halobacteriales</taxon>
        <taxon>Halococcaceae</taxon>
        <taxon>Halococcus</taxon>
    </lineage>
</organism>
<feature type="transmembrane region" description="Helical" evidence="9">
    <location>
        <begin position="44"/>
        <end position="63"/>
    </location>
</feature>
<keyword evidence="8 9" id="KW-0472">Membrane</keyword>
<accession>M0N865</accession>
<feature type="transmembrane region" description="Helical" evidence="9">
    <location>
        <begin position="392"/>
        <end position="413"/>
    </location>
</feature>
<comment type="similarity">
    <text evidence="3 9">Belongs to the inorganic phosphate transporter (PiT) (TC 2.A.20) family.</text>
</comment>
<dbReference type="Pfam" id="PF01384">
    <property type="entry name" value="PHO4"/>
    <property type="match status" value="1"/>
</dbReference>
<dbReference type="InterPro" id="IPR001204">
    <property type="entry name" value="Phos_transporter"/>
</dbReference>
<keyword evidence="6 9" id="KW-0812">Transmembrane</keyword>
<evidence type="ECO:0000256" key="2">
    <source>
        <dbReference type="ARBA" id="ARBA00004141"/>
    </source>
</evidence>
<reference evidence="11 12" key="1">
    <citation type="journal article" date="2014" name="PLoS Genet.">
        <title>Phylogenetically driven sequencing of extremely halophilic archaea reveals strategies for static and dynamic osmo-response.</title>
        <authorList>
            <person name="Becker E.A."/>
            <person name="Seitzer P.M."/>
            <person name="Tritt A."/>
            <person name="Larsen D."/>
            <person name="Krusor M."/>
            <person name="Yao A.I."/>
            <person name="Wu D."/>
            <person name="Madern D."/>
            <person name="Eisen J.A."/>
            <person name="Darling A.E."/>
            <person name="Facciotti M.T."/>
        </authorList>
    </citation>
    <scope>NUCLEOTIDE SEQUENCE [LARGE SCALE GENOMIC DNA]</scope>
    <source>
        <strain evidence="11 12">DSM 8989</strain>
    </source>
</reference>
<dbReference type="RefSeq" id="WP_005042459.1">
    <property type="nucleotide sequence ID" value="NZ_AOME01000051.1"/>
</dbReference>
<protein>
    <recommendedName>
        <fullName evidence="9">Phosphate transporter</fullName>
    </recommendedName>
</protein>
<sequence length="419" mass="41974">MVAAVLIIGLAVAVFVGFNIGGSSTGVAFGPAVGSRLVSKTGAAALFTGFALLGGATVGTEVIETMGGRIVPADQFTLAASVGVLFFVGLALLISNLFGVPASTSMTAVGAIAGLGVASGSLDYAVMFEIVSAWIVAPVLAFWICAVVGRYLYPYLDAWFGIDRSDGALFVIDRSGSIPLPRLAEDTTRKEGFWSAVVLAISCYMAFSAGASNTANAVAPLVGGGAISITQGVVLAAVAIGLGSFTIARRTLDTVGNDLTDLPLLASLVVAIVSATIITVLSELGIPASLAVSATMCIVGLGWGRATRTTTVATAATAAIQGSEETTTISTNALAADAPAETAAGDVAGDATDDTANGGVAGTESVPGIGEEEPDELSANDLFDPATTGRVIMLWIMTPSLSAAASFVLFELFPVYGGA</sequence>
<dbReference type="GO" id="GO:0016020">
    <property type="term" value="C:membrane"/>
    <property type="evidence" value="ECO:0007669"/>
    <property type="project" value="UniProtKB-SubCell"/>
</dbReference>
<feature type="transmembrane region" description="Helical" evidence="9">
    <location>
        <begin position="262"/>
        <end position="281"/>
    </location>
</feature>
<comment type="function">
    <text evidence="1">Potential transporter for phosphate.</text>
</comment>
<evidence type="ECO:0000256" key="10">
    <source>
        <dbReference type="SAM" id="MobiDB-lite"/>
    </source>
</evidence>
<feature type="transmembrane region" description="Helical" evidence="9">
    <location>
        <begin position="75"/>
        <end position="94"/>
    </location>
</feature>
<evidence type="ECO:0000313" key="12">
    <source>
        <dbReference type="Proteomes" id="UP000011625"/>
    </source>
</evidence>
<keyword evidence="7 9" id="KW-1133">Transmembrane helix</keyword>
<evidence type="ECO:0000256" key="9">
    <source>
        <dbReference type="RuleBase" id="RU363058"/>
    </source>
</evidence>
<proteinExistence type="inferred from homology"/>
<evidence type="ECO:0000256" key="3">
    <source>
        <dbReference type="ARBA" id="ARBA00009916"/>
    </source>
</evidence>
<comment type="subcellular location">
    <subcellularLocation>
        <location evidence="2 9">Membrane</location>
        <topology evidence="2 9">Multi-pass membrane protein</topology>
    </subcellularLocation>
</comment>
<keyword evidence="5 9" id="KW-0592">Phosphate transport</keyword>
<evidence type="ECO:0000256" key="7">
    <source>
        <dbReference type="ARBA" id="ARBA00022989"/>
    </source>
</evidence>
<evidence type="ECO:0000256" key="6">
    <source>
        <dbReference type="ARBA" id="ARBA00022692"/>
    </source>
</evidence>
<dbReference type="PANTHER" id="PTHR11101:SF80">
    <property type="entry name" value="PHOSPHATE TRANSPORTER"/>
    <property type="match status" value="1"/>
</dbReference>
<dbReference type="STRING" id="1227456.C450_08342"/>
<feature type="compositionally biased region" description="Low complexity" evidence="10">
    <location>
        <begin position="346"/>
        <end position="358"/>
    </location>
</feature>
<dbReference type="Proteomes" id="UP000011625">
    <property type="component" value="Unassembled WGS sequence"/>
</dbReference>
<comment type="caution">
    <text evidence="11">The sequence shown here is derived from an EMBL/GenBank/DDBJ whole genome shotgun (WGS) entry which is preliminary data.</text>
</comment>
<evidence type="ECO:0000256" key="8">
    <source>
        <dbReference type="ARBA" id="ARBA00023136"/>
    </source>
</evidence>
<keyword evidence="4 9" id="KW-0813">Transport</keyword>
<dbReference type="GO" id="GO:0035435">
    <property type="term" value="P:phosphate ion transmembrane transport"/>
    <property type="evidence" value="ECO:0007669"/>
    <property type="project" value="TreeGrafter"/>
</dbReference>
<evidence type="ECO:0000256" key="4">
    <source>
        <dbReference type="ARBA" id="ARBA00022448"/>
    </source>
</evidence>
<evidence type="ECO:0000256" key="5">
    <source>
        <dbReference type="ARBA" id="ARBA00022592"/>
    </source>
</evidence>
<feature type="transmembrane region" description="Helical" evidence="9">
    <location>
        <begin position="218"/>
        <end position="242"/>
    </location>
</feature>
<feature type="region of interest" description="Disordered" evidence="10">
    <location>
        <begin position="346"/>
        <end position="381"/>
    </location>
</feature>
<feature type="transmembrane region" description="Helical" evidence="9">
    <location>
        <begin position="133"/>
        <end position="153"/>
    </location>
</feature>
<keyword evidence="12" id="KW-1185">Reference proteome</keyword>
<evidence type="ECO:0000313" key="11">
    <source>
        <dbReference type="EMBL" id="EMA53309.1"/>
    </source>
</evidence>
<dbReference type="OrthoDB" id="101311at2157"/>
<dbReference type="PATRIC" id="fig|1227456.3.peg.1679"/>
<gene>
    <name evidence="11" type="ORF">C450_08342</name>
</gene>
<feature type="transmembrane region" description="Helical" evidence="9">
    <location>
        <begin position="288"/>
        <end position="306"/>
    </location>
</feature>
<dbReference type="EMBL" id="AOME01000051">
    <property type="protein sequence ID" value="EMA53309.1"/>
    <property type="molecule type" value="Genomic_DNA"/>
</dbReference>
<dbReference type="PANTHER" id="PTHR11101">
    <property type="entry name" value="PHOSPHATE TRANSPORTER"/>
    <property type="match status" value="1"/>
</dbReference>
<dbReference type="GO" id="GO:0005315">
    <property type="term" value="F:phosphate transmembrane transporter activity"/>
    <property type="evidence" value="ECO:0007669"/>
    <property type="project" value="InterPro"/>
</dbReference>
<evidence type="ECO:0000256" key="1">
    <source>
        <dbReference type="ARBA" id="ARBA00001981"/>
    </source>
</evidence>
<dbReference type="AlphaFoldDB" id="M0N865"/>